<keyword evidence="5" id="KW-1185">Reference proteome</keyword>
<dbReference type="Proteomes" id="UP000199365">
    <property type="component" value="Unassembled WGS sequence"/>
</dbReference>
<comment type="similarity">
    <text evidence="1">Belongs to the transglycosylase Slt family.</text>
</comment>
<dbReference type="InterPro" id="IPR000189">
    <property type="entry name" value="Transglyc_AS"/>
</dbReference>
<evidence type="ECO:0000313" key="4">
    <source>
        <dbReference type="EMBL" id="SDR17755.1"/>
    </source>
</evidence>
<dbReference type="InterPro" id="IPR008258">
    <property type="entry name" value="Transglycosylase_SLT_dom_1"/>
</dbReference>
<evidence type="ECO:0000256" key="2">
    <source>
        <dbReference type="SAM" id="MobiDB-lite"/>
    </source>
</evidence>
<dbReference type="SUPFAM" id="SSF53955">
    <property type="entry name" value="Lysozyme-like"/>
    <property type="match status" value="1"/>
</dbReference>
<feature type="domain" description="Transglycosylase SLT" evidence="3">
    <location>
        <begin position="486"/>
        <end position="580"/>
    </location>
</feature>
<sequence length="669" mass="69786">MLGLDVSGYQKGVSETDRAGKQLATGQEANAKKVTDSAKKASNEQIAAAKKAQEQAAKLAQGYVKVRNEILSMAGVAAGAAGIKSFFASVVGGQAQIGATARNFSMAARELDAWHKSAQAALGGTAEGFDRSVQSILSGVEALKAGDANNPVVATLRAMNVQLVDSAGKMRPMKDVLLDLSAAFQKMPNRQDQMFWANNLGIDEGTLNMLRQGRDGLQGVYEANFRNSKVTEESVRQAEATRQAWAELGNTWQDVKNTLFTDLNPAVKGLTEFLKELSKVMEAHPNASGTIFGVLLAGSTLSGIKMLTGAVGGLAGALGGLARFGGIAASGVAGWKIGDALRDKLDKFISDQSDGKYRSLSDILTNTDRSKLDSAGGFTQEELNSVKDRGGVKLTADAQQRVAQLGDQLSAPLKEAAQPLKDAARRQDAASNLQREASRALLGAAREIATVLSTNARAAEQPVGSPLAGVSRRVQDWAAKLNFAGLEKQHGLPPGLLSSMAQQESGGNAAAVSRAGARGLFQFMPATAREYGIDPMDPVQSASAAARKMAGLMRRYRGNLSLSLSAYNWGEGNVDRKGMARAPAETAQYAPAILGRMGGGPSMGSMLTAAGNAQYGGGATTNHNSSEVSIGSITVVASDPSDGAKVGADLRRDIQQNGLIAANSAWGMA</sequence>
<dbReference type="PANTHER" id="PTHR37423:SF2">
    <property type="entry name" value="MEMBRANE-BOUND LYTIC MUREIN TRANSGLYCOSYLASE C"/>
    <property type="match status" value="1"/>
</dbReference>
<organism evidence="4 5">
    <name type="scientific">Paraburkholderia tuberum</name>
    <dbReference type="NCBI Taxonomy" id="157910"/>
    <lineage>
        <taxon>Bacteria</taxon>
        <taxon>Pseudomonadati</taxon>
        <taxon>Pseudomonadota</taxon>
        <taxon>Betaproteobacteria</taxon>
        <taxon>Burkholderiales</taxon>
        <taxon>Burkholderiaceae</taxon>
        <taxon>Paraburkholderia</taxon>
    </lineage>
</organism>
<dbReference type="CDD" id="cd00254">
    <property type="entry name" value="LT-like"/>
    <property type="match status" value="1"/>
</dbReference>
<feature type="region of interest" description="Disordered" evidence="2">
    <location>
        <begin position="17"/>
        <end position="37"/>
    </location>
</feature>
<dbReference type="Pfam" id="PF01464">
    <property type="entry name" value="SLT"/>
    <property type="match status" value="1"/>
</dbReference>
<dbReference type="Gene3D" id="1.10.530.10">
    <property type="match status" value="1"/>
</dbReference>
<dbReference type="GO" id="GO:0000270">
    <property type="term" value="P:peptidoglycan metabolic process"/>
    <property type="evidence" value="ECO:0007669"/>
    <property type="project" value="InterPro"/>
</dbReference>
<dbReference type="PANTHER" id="PTHR37423">
    <property type="entry name" value="SOLUBLE LYTIC MUREIN TRANSGLYCOSYLASE-RELATED"/>
    <property type="match status" value="1"/>
</dbReference>
<dbReference type="AlphaFoldDB" id="A0A1H1GWZ4"/>
<evidence type="ECO:0000259" key="3">
    <source>
        <dbReference type="Pfam" id="PF01464"/>
    </source>
</evidence>
<protein>
    <submittedName>
        <fullName evidence="4">Transglycosylase SLT domain-containing protein</fullName>
    </submittedName>
</protein>
<dbReference type="PROSITE" id="PS00922">
    <property type="entry name" value="TRANSGLYCOSYLASE"/>
    <property type="match status" value="1"/>
</dbReference>
<proteinExistence type="inferred from homology"/>
<reference evidence="5" key="1">
    <citation type="submission" date="2016-10" db="EMBL/GenBank/DDBJ databases">
        <authorList>
            <person name="Varghese N."/>
            <person name="Submissions S."/>
        </authorList>
    </citation>
    <scope>NUCLEOTIDE SEQUENCE [LARGE SCALE GENOMIC DNA]</scope>
    <source>
        <strain evidence="5">DUS833</strain>
    </source>
</reference>
<dbReference type="EMBL" id="FNKX01000001">
    <property type="protein sequence ID" value="SDR17755.1"/>
    <property type="molecule type" value="Genomic_DNA"/>
</dbReference>
<dbReference type="STRING" id="157910.SAMN05445850_3136"/>
<name>A0A1H1GWZ4_9BURK</name>
<gene>
    <name evidence="4" type="ORF">SAMN05445850_3136</name>
</gene>
<evidence type="ECO:0000313" key="5">
    <source>
        <dbReference type="Proteomes" id="UP000199365"/>
    </source>
</evidence>
<evidence type="ECO:0000256" key="1">
    <source>
        <dbReference type="ARBA" id="ARBA00007734"/>
    </source>
</evidence>
<dbReference type="GO" id="GO:0008933">
    <property type="term" value="F:peptidoglycan lytic transglycosylase activity"/>
    <property type="evidence" value="ECO:0007669"/>
    <property type="project" value="InterPro"/>
</dbReference>
<dbReference type="InterPro" id="IPR023346">
    <property type="entry name" value="Lysozyme-like_dom_sf"/>
</dbReference>
<dbReference type="GO" id="GO:0016020">
    <property type="term" value="C:membrane"/>
    <property type="evidence" value="ECO:0007669"/>
    <property type="project" value="InterPro"/>
</dbReference>
<accession>A0A1H1GWZ4</accession>